<dbReference type="Gene3D" id="3.40.525.10">
    <property type="entry name" value="CRAL-TRIO lipid binding domain"/>
    <property type="match status" value="1"/>
</dbReference>
<dbReference type="SUPFAM" id="SSF52087">
    <property type="entry name" value="CRAL/TRIO domain"/>
    <property type="match status" value="1"/>
</dbReference>
<evidence type="ECO:0000259" key="2">
    <source>
        <dbReference type="PROSITE" id="PS50191"/>
    </source>
</evidence>
<dbReference type="InterPro" id="IPR001251">
    <property type="entry name" value="CRAL-TRIO_dom"/>
</dbReference>
<protein>
    <submittedName>
        <fullName evidence="3">Phosphatidylinositol transfer protein</fullName>
    </submittedName>
</protein>
<dbReference type="Pfam" id="PF00650">
    <property type="entry name" value="CRAL_TRIO"/>
    <property type="match status" value="1"/>
</dbReference>
<sequence length="363" mass="40526">MASAETGQLPPPSSTSDQKETLQLPPKQAQDPSASSSLNSAAMAEAASSTNGESHGPVKTPFLHPLPQSKPPSPTTLTADQEAKYQELLEAVNKWEKVPKTSAKNAEEEPLSDDERMWLSKECLLRYLRAVKWASASAAEKRVLDSLVWRREYGTNAFTADYISKENETGKLVILGYDNDGRPCLYMDPSKQNTDKGDRQVHHLVFMLERAIDLMPPGVESVALLINFKNSTAAKNPPVSQSKQVLSILQGHYPERNGKSLISELPWYVTTVFKLISPFIDPVTKTKMKFNEPFGNFIPPAQLMKSYGGEVEFDYDHSVYWPALNENCEKRKAEYRTRWEARGKQIGDSEFALRGGDQQSVEA</sequence>
<feature type="compositionally biased region" description="Low complexity" evidence="1">
    <location>
        <begin position="29"/>
        <end position="49"/>
    </location>
</feature>
<feature type="domain" description="CRAL-TRIO" evidence="2">
    <location>
        <begin position="162"/>
        <end position="315"/>
    </location>
</feature>
<comment type="caution">
    <text evidence="3">The sequence shown here is derived from an EMBL/GenBank/DDBJ whole genome shotgun (WGS) entry which is preliminary data.</text>
</comment>
<dbReference type="InterPro" id="IPR052578">
    <property type="entry name" value="PI_Transfer_CRAL-TRIO"/>
</dbReference>
<name>A0ABR1YJE5_9PEZI</name>
<keyword evidence="4" id="KW-1185">Reference proteome</keyword>
<dbReference type="CDD" id="cd00170">
    <property type="entry name" value="SEC14"/>
    <property type="match status" value="1"/>
</dbReference>
<reference evidence="3 4" key="1">
    <citation type="submission" date="2024-04" db="EMBL/GenBank/DDBJ databases">
        <title>Phyllosticta paracitricarpa is synonymous to the EU quarantine fungus P. citricarpa based on phylogenomic analyses.</title>
        <authorList>
            <consortium name="Lawrence Berkeley National Laboratory"/>
            <person name="Van Ingen-Buijs V.A."/>
            <person name="Van Westerhoven A.C."/>
            <person name="Haridas S."/>
            <person name="Skiadas P."/>
            <person name="Martin F."/>
            <person name="Groenewald J.Z."/>
            <person name="Crous P.W."/>
            <person name="Seidl M.F."/>
        </authorList>
    </citation>
    <scope>NUCLEOTIDE SEQUENCE [LARGE SCALE GENOMIC DNA]</scope>
    <source>
        <strain evidence="3 4">CBS 123374</strain>
    </source>
</reference>
<dbReference type="InterPro" id="IPR036273">
    <property type="entry name" value="CRAL/TRIO_N_dom_sf"/>
</dbReference>
<dbReference type="SMART" id="SM00516">
    <property type="entry name" value="SEC14"/>
    <property type="match status" value="1"/>
</dbReference>
<feature type="region of interest" description="Disordered" evidence="1">
    <location>
        <begin position="1"/>
        <end position="78"/>
    </location>
</feature>
<organism evidence="3 4">
    <name type="scientific">Phyllosticta capitalensis</name>
    <dbReference type="NCBI Taxonomy" id="121624"/>
    <lineage>
        <taxon>Eukaryota</taxon>
        <taxon>Fungi</taxon>
        <taxon>Dikarya</taxon>
        <taxon>Ascomycota</taxon>
        <taxon>Pezizomycotina</taxon>
        <taxon>Dothideomycetes</taxon>
        <taxon>Dothideomycetes incertae sedis</taxon>
        <taxon>Botryosphaeriales</taxon>
        <taxon>Phyllostictaceae</taxon>
        <taxon>Phyllosticta</taxon>
    </lineage>
</organism>
<dbReference type="Pfam" id="PF03765">
    <property type="entry name" value="CRAL_TRIO_N"/>
    <property type="match status" value="1"/>
</dbReference>
<dbReference type="EMBL" id="JBBWRZ010000007">
    <property type="protein sequence ID" value="KAK8231914.1"/>
    <property type="molecule type" value="Genomic_DNA"/>
</dbReference>
<proteinExistence type="predicted"/>
<dbReference type="SUPFAM" id="SSF46938">
    <property type="entry name" value="CRAL/TRIO N-terminal domain"/>
    <property type="match status" value="1"/>
</dbReference>
<dbReference type="InterPro" id="IPR011074">
    <property type="entry name" value="CRAL/TRIO_N_dom"/>
</dbReference>
<dbReference type="InterPro" id="IPR036865">
    <property type="entry name" value="CRAL-TRIO_dom_sf"/>
</dbReference>
<dbReference type="PANTHER" id="PTHR45824">
    <property type="entry name" value="GH16843P"/>
    <property type="match status" value="1"/>
</dbReference>
<dbReference type="Proteomes" id="UP001492380">
    <property type="component" value="Unassembled WGS sequence"/>
</dbReference>
<dbReference type="PROSITE" id="PS50191">
    <property type="entry name" value="CRAL_TRIO"/>
    <property type="match status" value="1"/>
</dbReference>
<dbReference type="PANTHER" id="PTHR45824:SF29">
    <property type="entry name" value="GH16843P"/>
    <property type="match status" value="1"/>
</dbReference>
<gene>
    <name evidence="3" type="ORF">HDK90DRAFT_488704</name>
</gene>
<evidence type="ECO:0000256" key="1">
    <source>
        <dbReference type="SAM" id="MobiDB-lite"/>
    </source>
</evidence>
<accession>A0ABR1YJE5</accession>
<evidence type="ECO:0000313" key="4">
    <source>
        <dbReference type="Proteomes" id="UP001492380"/>
    </source>
</evidence>
<evidence type="ECO:0000313" key="3">
    <source>
        <dbReference type="EMBL" id="KAK8231914.1"/>
    </source>
</evidence>